<accession>A0A3L9Y768</accession>
<organism evidence="1 2">
    <name type="scientific">Rhodophyticola porphyridii</name>
    <dbReference type="NCBI Taxonomy" id="1852017"/>
    <lineage>
        <taxon>Bacteria</taxon>
        <taxon>Pseudomonadati</taxon>
        <taxon>Pseudomonadota</taxon>
        <taxon>Alphaproteobacteria</taxon>
        <taxon>Rhodobacterales</taxon>
        <taxon>Roseobacteraceae</taxon>
        <taxon>Rhodophyticola</taxon>
    </lineage>
</organism>
<dbReference type="GO" id="GO:0019634">
    <property type="term" value="P:organic phosphonate metabolic process"/>
    <property type="evidence" value="ECO:0007669"/>
    <property type="project" value="InterPro"/>
</dbReference>
<dbReference type="InterPro" id="IPR038058">
    <property type="entry name" value="PhnH-like_sp"/>
</dbReference>
<gene>
    <name evidence="1" type="primary">phnH</name>
    <name evidence="1" type="ORF">D9R08_04295</name>
</gene>
<dbReference type="NCBIfam" id="TIGR03292">
    <property type="entry name" value="PhnH_redo"/>
    <property type="match status" value="1"/>
</dbReference>
<dbReference type="Gene3D" id="3.40.50.11310">
    <property type="entry name" value="Bacterial phosphonate metabolism protein PhnH"/>
    <property type="match status" value="1"/>
</dbReference>
<comment type="caution">
    <text evidence="1">The sequence shown here is derived from an EMBL/GenBank/DDBJ whole genome shotgun (WGS) entry which is preliminary data.</text>
</comment>
<dbReference type="SUPFAM" id="SSF159709">
    <property type="entry name" value="PhnH-like"/>
    <property type="match status" value="1"/>
</dbReference>
<name>A0A3L9Y768_9RHOB</name>
<keyword evidence="1" id="KW-0456">Lyase</keyword>
<dbReference type="OrthoDB" id="9814509at2"/>
<dbReference type="PIRSF" id="PIRSF020680">
    <property type="entry name" value="PhnH"/>
    <property type="match status" value="1"/>
</dbReference>
<evidence type="ECO:0000313" key="1">
    <source>
        <dbReference type="EMBL" id="RMA44262.1"/>
    </source>
</evidence>
<dbReference type="EMBL" id="RCNT01000001">
    <property type="protein sequence ID" value="RMA44262.1"/>
    <property type="molecule type" value="Genomic_DNA"/>
</dbReference>
<dbReference type="GO" id="GO:0016829">
    <property type="term" value="F:lyase activity"/>
    <property type="evidence" value="ECO:0007669"/>
    <property type="project" value="UniProtKB-KW"/>
</dbReference>
<dbReference type="Pfam" id="PF05845">
    <property type="entry name" value="PhnH"/>
    <property type="match status" value="1"/>
</dbReference>
<keyword evidence="2" id="KW-1185">Reference proteome</keyword>
<proteinExistence type="predicted"/>
<dbReference type="RefSeq" id="WP_121896852.1">
    <property type="nucleotide sequence ID" value="NZ_RCNT01000001.1"/>
</dbReference>
<evidence type="ECO:0000313" key="2">
    <source>
        <dbReference type="Proteomes" id="UP000281343"/>
    </source>
</evidence>
<dbReference type="AlphaFoldDB" id="A0A3L9Y768"/>
<dbReference type="Proteomes" id="UP000281343">
    <property type="component" value="Unassembled WGS sequence"/>
</dbReference>
<protein>
    <submittedName>
        <fullName evidence="1">Phosphonate C-P lyase system protein PhnH</fullName>
    </submittedName>
</protein>
<sequence length="194" mass="20195">MSAPTQSDAMTGGFEAPAFDAAFAFRAVLQAMARPGRIETVSRAAPPTPISAAAGAVILTLCDPETGVYLAPGHDTDAARAWITFHTGAPFVRAEAAVFALGTWDALAPLSAYAIGTPEYPDRSATLIVECDGLYADGAVLSGPGIRDRARLNLPEIAAFRANRARFPLGFDCIFTAGAQLAALPRSTQVTEAI</sequence>
<reference evidence="1 2" key="1">
    <citation type="submission" date="2018-10" db="EMBL/GenBank/DDBJ databases">
        <authorList>
            <person name="Jung H.S."/>
            <person name="Jeon C.O."/>
        </authorList>
    </citation>
    <scope>NUCLEOTIDE SEQUENCE [LARGE SCALE GENOMIC DNA]</scope>
    <source>
        <strain evidence="1 2">MA-7-27</strain>
    </source>
</reference>
<dbReference type="InterPro" id="IPR008772">
    <property type="entry name" value="Phosphonate_metab_PhnH"/>
</dbReference>